<feature type="non-terminal residue" evidence="6">
    <location>
        <position position="1"/>
    </location>
</feature>
<keyword evidence="3" id="KW-0812">Transmembrane</keyword>
<reference evidence="6 7" key="1">
    <citation type="journal article" date="2019" name="Nat. Med.">
        <title>A library of human gut bacterial isolates paired with longitudinal multiomics data enables mechanistic microbiome research.</title>
        <authorList>
            <person name="Poyet M."/>
            <person name="Groussin M."/>
            <person name="Gibbons S.M."/>
            <person name="Avila-Pacheco J."/>
            <person name="Jiang X."/>
            <person name="Kearney S.M."/>
            <person name="Perrotta A.R."/>
            <person name="Berdy B."/>
            <person name="Zhao S."/>
            <person name="Lieberman T.D."/>
            <person name="Swanson P.K."/>
            <person name="Smith M."/>
            <person name="Roesemann S."/>
            <person name="Alexander J.E."/>
            <person name="Rich S.A."/>
            <person name="Livny J."/>
            <person name="Vlamakis H."/>
            <person name="Clish C."/>
            <person name="Bullock K."/>
            <person name="Deik A."/>
            <person name="Scott J."/>
            <person name="Pierce K.A."/>
            <person name="Xavier R.J."/>
            <person name="Alm E.J."/>
        </authorList>
    </citation>
    <scope>NUCLEOTIDE SEQUENCE [LARGE SCALE GENOMIC DNA]</scope>
    <source>
        <strain evidence="6 7">BIOML-A25</strain>
    </source>
</reference>
<accession>A0A6L3IJR9</accession>
<keyword evidence="2" id="KW-1003">Cell membrane</keyword>
<sequence length="128" mass="14366">VSTSINTQLDSLIPASKISNLSQGTFVGSVSDNFGEKIDQKIFHAEIIVDHAKVSAEEKAYKKIPVINTFKDSEGNDIMLQQIQRNYDQIKADAQAIINDEMERIKNDPELCERLGIESAEEEKRKAE</sequence>
<evidence type="ECO:0000256" key="1">
    <source>
        <dbReference type="ARBA" id="ARBA00004651"/>
    </source>
</evidence>
<dbReference type="PANTHER" id="PTHR37937:SF1">
    <property type="entry name" value="CONJUGATIVE TRANSFER: DNA TRANSPORT"/>
    <property type="match status" value="1"/>
</dbReference>
<comment type="caution">
    <text evidence="6">The sequence shown here is derived from an EMBL/GenBank/DDBJ whole genome shotgun (WGS) entry which is preliminary data.</text>
</comment>
<gene>
    <name evidence="6" type="ORF">F2Z07_24920</name>
</gene>
<evidence type="ECO:0000313" key="7">
    <source>
        <dbReference type="Proteomes" id="UP000481700"/>
    </source>
</evidence>
<evidence type="ECO:0000256" key="3">
    <source>
        <dbReference type="ARBA" id="ARBA00022692"/>
    </source>
</evidence>
<keyword evidence="5" id="KW-0472">Membrane</keyword>
<protein>
    <submittedName>
        <fullName evidence="6">Conjugal transfer protein TraG</fullName>
    </submittedName>
</protein>
<proteinExistence type="predicted"/>
<comment type="subcellular location">
    <subcellularLocation>
        <location evidence="1">Cell membrane</location>
        <topology evidence="1">Multi-pass membrane protein</topology>
    </subcellularLocation>
</comment>
<dbReference type="PANTHER" id="PTHR37937">
    <property type="entry name" value="CONJUGATIVE TRANSFER: DNA TRANSPORT"/>
    <property type="match status" value="1"/>
</dbReference>
<evidence type="ECO:0000313" key="6">
    <source>
        <dbReference type="EMBL" id="KAA5308824.1"/>
    </source>
</evidence>
<dbReference type="Proteomes" id="UP000481700">
    <property type="component" value="Unassembled WGS sequence"/>
</dbReference>
<dbReference type="AlphaFoldDB" id="A0A6L3IJR9"/>
<evidence type="ECO:0000256" key="5">
    <source>
        <dbReference type="ARBA" id="ARBA00023136"/>
    </source>
</evidence>
<name>A0A6L3IJR9_9BACT</name>
<evidence type="ECO:0000256" key="4">
    <source>
        <dbReference type="ARBA" id="ARBA00022989"/>
    </source>
</evidence>
<organism evidence="6 7">
    <name type="scientific">Phocaeicola dorei</name>
    <dbReference type="NCBI Taxonomy" id="357276"/>
    <lineage>
        <taxon>Bacteria</taxon>
        <taxon>Pseudomonadati</taxon>
        <taxon>Bacteroidota</taxon>
        <taxon>Bacteroidia</taxon>
        <taxon>Bacteroidales</taxon>
        <taxon>Bacteroidaceae</taxon>
        <taxon>Phocaeicola</taxon>
    </lineage>
</organism>
<keyword evidence="4" id="KW-1133">Transmembrane helix</keyword>
<dbReference type="GO" id="GO:0005886">
    <property type="term" value="C:plasma membrane"/>
    <property type="evidence" value="ECO:0007669"/>
    <property type="project" value="UniProtKB-SubCell"/>
</dbReference>
<dbReference type="InterPro" id="IPR051539">
    <property type="entry name" value="T4SS-coupling_protein"/>
</dbReference>
<evidence type="ECO:0000256" key="2">
    <source>
        <dbReference type="ARBA" id="ARBA00022475"/>
    </source>
</evidence>
<dbReference type="EMBL" id="VVZV01000146">
    <property type="protein sequence ID" value="KAA5308824.1"/>
    <property type="molecule type" value="Genomic_DNA"/>
</dbReference>